<dbReference type="InterPro" id="IPR011989">
    <property type="entry name" value="ARM-like"/>
</dbReference>
<accession>A0A1F7WT86</accession>
<dbReference type="Pfam" id="PF13646">
    <property type="entry name" value="HEAT_2"/>
    <property type="match status" value="2"/>
</dbReference>
<dbReference type="STRING" id="1817813.A2008_07735"/>
<dbReference type="AlphaFoldDB" id="A0A1F7WT86"/>
<protein>
    <recommendedName>
        <fullName evidence="4">HEAT repeat domain-containing protein</fullName>
    </recommendedName>
</protein>
<dbReference type="PANTHER" id="PTHR12697">
    <property type="entry name" value="PBS LYASE HEAT-LIKE PROTEIN"/>
    <property type="match status" value="1"/>
</dbReference>
<reference evidence="2 3" key="1">
    <citation type="journal article" date="2016" name="Nat. Commun.">
        <title>Thousands of microbial genomes shed light on interconnected biogeochemical processes in an aquifer system.</title>
        <authorList>
            <person name="Anantharaman K."/>
            <person name="Brown C.T."/>
            <person name="Hug L.A."/>
            <person name="Sharon I."/>
            <person name="Castelle C.J."/>
            <person name="Probst A.J."/>
            <person name="Thomas B.C."/>
            <person name="Singh A."/>
            <person name="Wilkins M.J."/>
            <person name="Karaoz U."/>
            <person name="Brodie E.L."/>
            <person name="Williams K.H."/>
            <person name="Hubbard S.S."/>
            <person name="Banfield J.F."/>
        </authorList>
    </citation>
    <scope>NUCLEOTIDE SEQUENCE [LARGE SCALE GENOMIC DNA]</scope>
</reference>
<gene>
    <name evidence="2" type="ORF">A2008_07735</name>
</gene>
<sequence length="508" mass="55778">MALPAEVIKLLEDLKSAKEEIRKKAVITLGRHNLPEVKDALNELTNDSSTAVRYFAKKAMKDFESMTATQVQQSGGFDLVSGAPALQVPPVQQAPSAHAEAPIPEEPVKKPLAPPPADLFGSGGGSLTKILNDLKSHDENVKIEAIKQLGDKKEVVATEPLLGLIHDPSKSVRLYTVQSLGLIGENRVLTPLLNLLNSEQDAFVVATLVKAIARVGGAQLIPIIARYLKDPDARTRANTIEALEIIGDPKIIKFLIPLLQDENNRVKANSIKVLSKFGKTNMFEKLDEMLQSDDISIRGSAIYALSAIGGEQVIELLEKAKNDEDSGNLKKLAEGLAKINTDRSMELLRELAQNPDDEVSSFARSLLGEAAEEEKQPEAPPPAEKFEEKPKAFEPPLAKPEQKPPAAVRQPQAEQQFVKPPEAEPLKKTPQPESVRQQPAAAQHQAATDQPQFHSLKNAGAPRNFNAQDFEYLWNDTLFLLNTFQKNHPDFSKDKMLAFIRSLESVIE</sequence>
<dbReference type="SUPFAM" id="SSF48371">
    <property type="entry name" value="ARM repeat"/>
    <property type="match status" value="2"/>
</dbReference>
<evidence type="ECO:0000313" key="3">
    <source>
        <dbReference type="Proteomes" id="UP000178735"/>
    </source>
</evidence>
<organism evidence="2 3">
    <name type="scientific">Candidatus Wallbacteria bacterium GWC2_49_35</name>
    <dbReference type="NCBI Taxonomy" id="1817813"/>
    <lineage>
        <taxon>Bacteria</taxon>
        <taxon>Candidatus Walliibacteriota</taxon>
    </lineage>
</organism>
<dbReference type="InterPro" id="IPR016024">
    <property type="entry name" value="ARM-type_fold"/>
</dbReference>
<proteinExistence type="predicted"/>
<evidence type="ECO:0000313" key="2">
    <source>
        <dbReference type="EMBL" id="OGM05976.1"/>
    </source>
</evidence>
<evidence type="ECO:0000256" key="1">
    <source>
        <dbReference type="SAM" id="MobiDB-lite"/>
    </source>
</evidence>
<name>A0A1F7WT86_9BACT</name>
<feature type="region of interest" description="Disordered" evidence="1">
    <location>
        <begin position="370"/>
        <end position="461"/>
    </location>
</feature>
<dbReference type="Proteomes" id="UP000178735">
    <property type="component" value="Unassembled WGS sequence"/>
</dbReference>
<dbReference type="EMBL" id="MGFH01000086">
    <property type="protein sequence ID" value="OGM05976.1"/>
    <property type="molecule type" value="Genomic_DNA"/>
</dbReference>
<evidence type="ECO:0008006" key="4">
    <source>
        <dbReference type="Google" id="ProtNLM"/>
    </source>
</evidence>
<dbReference type="PANTHER" id="PTHR12697:SF5">
    <property type="entry name" value="DEOXYHYPUSINE HYDROXYLASE"/>
    <property type="match status" value="1"/>
</dbReference>
<dbReference type="InterPro" id="IPR004155">
    <property type="entry name" value="PBS_lyase_HEAT"/>
</dbReference>
<feature type="compositionally biased region" description="Low complexity" evidence="1">
    <location>
        <begin position="437"/>
        <end position="452"/>
    </location>
</feature>
<comment type="caution">
    <text evidence="2">The sequence shown here is derived from an EMBL/GenBank/DDBJ whole genome shotgun (WGS) entry which is preliminary data.</text>
</comment>
<dbReference type="GO" id="GO:0016491">
    <property type="term" value="F:oxidoreductase activity"/>
    <property type="evidence" value="ECO:0007669"/>
    <property type="project" value="TreeGrafter"/>
</dbReference>
<dbReference type="Gene3D" id="1.25.10.10">
    <property type="entry name" value="Leucine-rich Repeat Variant"/>
    <property type="match status" value="3"/>
</dbReference>
<dbReference type="SMART" id="SM00567">
    <property type="entry name" value="EZ_HEAT"/>
    <property type="match status" value="6"/>
</dbReference>